<dbReference type="InterPro" id="IPR012336">
    <property type="entry name" value="Thioredoxin-like_fold"/>
</dbReference>
<dbReference type="AlphaFoldDB" id="A0A1W7A0L4"/>
<dbReference type="RefSeq" id="WP_086091614.1">
    <property type="nucleotide sequence ID" value="NZ_CP021112.1"/>
</dbReference>
<dbReference type="InterPro" id="IPR041737">
    <property type="entry name" value="SoxW"/>
</dbReference>
<organism evidence="1 2">
    <name type="scientific">Pseudorhodoplanes sinuspersici</name>
    <dbReference type="NCBI Taxonomy" id="1235591"/>
    <lineage>
        <taxon>Bacteria</taxon>
        <taxon>Pseudomonadati</taxon>
        <taxon>Pseudomonadota</taxon>
        <taxon>Alphaproteobacteria</taxon>
        <taxon>Hyphomicrobiales</taxon>
        <taxon>Pseudorhodoplanes</taxon>
    </lineage>
</organism>
<dbReference type="Proteomes" id="UP000194137">
    <property type="component" value="Chromosome"/>
</dbReference>
<keyword evidence="2" id="KW-1185">Reference proteome</keyword>
<accession>A0A1W7A0L4</accession>
<dbReference type="STRING" id="1235591.CAK95_23400"/>
<evidence type="ECO:0000313" key="2">
    <source>
        <dbReference type="Proteomes" id="UP000194137"/>
    </source>
</evidence>
<proteinExistence type="predicted"/>
<dbReference type="InterPro" id="IPR036249">
    <property type="entry name" value="Thioredoxin-like_sf"/>
</dbReference>
<dbReference type="Gene3D" id="3.40.30.10">
    <property type="entry name" value="Glutaredoxin"/>
    <property type="match status" value="1"/>
</dbReference>
<sequence length="189" mass="21729">MISRRTMLAGSAALLAPFPRLAAASELKLNDDGLYTKPWFLESFLELPDDLKEAAAKNKRFVIMWELKGCPYCKKIHEINLADPTIENFIKDRFQVLQLNIIGSREVTDFDGQKLPEKQFAQKYGVRYTPTFQFFPDSIDGLAQKTPTAREVARWQGYMEPKPFLSMFRFVADKAYEKMSLNDFLKANG</sequence>
<dbReference type="EMBL" id="CP021112">
    <property type="protein sequence ID" value="ARQ03149.1"/>
    <property type="molecule type" value="Genomic_DNA"/>
</dbReference>
<dbReference type="CDD" id="cd02951">
    <property type="entry name" value="SoxW"/>
    <property type="match status" value="1"/>
</dbReference>
<protein>
    <submittedName>
        <fullName evidence="1">Thioredoxin</fullName>
    </submittedName>
</protein>
<dbReference type="SUPFAM" id="SSF52833">
    <property type="entry name" value="Thioredoxin-like"/>
    <property type="match status" value="1"/>
</dbReference>
<gene>
    <name evidence="1" type="ORF">CAK95_23400</name>
</gene>
<dbReference type="Pfam" id="PF13098">
    <property type="entry name" value="Thioredoxin_2"/>
    <property type="match status" value="1"/>
</dbReference>
<name>A0A1W7A0L4_9HYPH</name>
<reference evidence="1 2" key="1">
    <citation type="submission" date="2017-05" db="EMBL/GenBank/DDBJ databases">
        <title>Full genome sequence of Pseudorhodoplanes sinuspersici.</title>
        <authorList>
            <person name="Dastgheib S.M.M."/>
            <person name="Shavandi M."/>
            <person name="Tirandaz H."/>
        </authorList>
    </citation>
    <scope>NUCLEOTIDE SEQUENCE [LARGE SCALE GENOMIC DNA]</scope>
    <source>
        <strain evidence="1 2">RIPI110</strain>
    </source>
</reference>
<dbReference type="KEGG" id="psin:CAK95_23400"/>
<dbReference type="OrthoDB" id="9811036at2"/>
<evidence type="ECO:0000313" key="1">
    <source>
        <dbReference type="EMBL" id="ARQ03149.1"/>
    </source>
</evidence>